<comment type="caution">
    <text evidence="4">The sequence shown here is derived from an EMBL/GenBank/DDBJ whole genome shotgun (WGS) entry which is preliminary data.</text>
</comment>
<gene>
    <name evidence="4" type="ORF">C2S53_002853</name>
</gene>
<evidence type="ECO:0000256" key="2">
    <source>
        <dbReference type="PROSITE-ProRule" id="PRU00708"/>
    </source>
</evidence>
<dbReference type="SUPFAM" id="SSF48452">
    <property type="entry name" value="TPR-like"/>
    <property type="match status" value="1"/>
</dbReference>
<sequence>MEASTAPLSLPKWKPPPPPPSPQPDLQNISRRLLKHGVHPTPKILHNLRKKELQKVDRRHAKQASKLPPPLTDAQEQAIFEESYFQTIKSEYKKFTKNEENKKLVGRPWEGMERLRLRELAGENAEHDGARLNPEHLRELSDIIECERVRFSWLLDDDVEVEQGLLEEKKWTPRKRPEAEAIKLLIDRLSATELSVKDWKFTRMMRYSDLQFTEMQMLKIVEGLGYKGQWRQACSVVEWVYSSKEHRHFKSRFVYTKLLTVLGRARKPREALQVFNMMRGDVHIYPDMAAYHCLAVILGQAGLLKELLNVIESMKGKPKKIKNMRRKNWNPELQPDIVIFNAVLNACVPTCQWKGVSWVFQQLRRNGLRPNGASYGLAMEVMLKSGKYDIVHGLFEKMKRNGEALKSLTYKVLVRAFWEEGKVEDAVRAVRDMERRGVIGTRSVYYELARCLCFYGRWQDAILEIKKLKNLRPKRPLAVTFTGMIFSSMDGGHVQDCISLYEHCKTLTAPDIGLVNAMLKVYGRNDMFLKAKELFEETRRNDLGLEEGEGGHCSSAKADTFTFGSMLEASASALQWEYFEYVYKEMTLSGHQVDQRKHSALLVEASKAGKWHLLEHAFDSMLEAGEVPPESYFTEIACQAIIRCDYEKVVNIVNTMAYAPFQVSFQEWVNFFERNRHRMDQATLKELQEKLVSHDLGKEATVENLSRALQFICGFCEDSVNSIASISAGMDKAPKASLDGEYDDTGSNFTPSLNISGGSSVNTLHDYRSGSSRTETERDSDEASGSSNYCHEKDVRGHHPSRFAENFDNDLVSKSATFYSDDREFEHEEWDSDVDEFNVELIIPSSAVDDSKESVTPSANEILEIWKKK</sequence>
<feature type="repeat" description="PPR" evidence="2">
    <location>
        <begin position="336"/>
        <end position="370"/>
    </location>
</feature>
<dbReference type="InterPro" id="IPR002885">
    <property type="entry name" value="PPR_rpt"/>
</dbReference>
<dbReference type="PROSITE" id="PS51375">
    <property type="entry name" value="PPR"/>
    <property type="match status" value="2"/>
</dbReference>
<proteinExistence type="predicted"/>
<protein>
    <submittedName>
        <fullName evidence="4">Tetratricopeptide repeat superfamily protein</fullName>
    </submittedName>
</protein>
<dbReference type="InterPro" id="IPR011990">
    <property type="entry name" value="TPR-like_helical_dom_sf"/>
</dbReference>
<dbReference type="InterPro" id="IPR044645">
    <property type="entry name" value="DG1/EMB2279-like"/>
</dbReference>
<evidence type="ECO:0000256" key="1">
    <source>
        <dbReference type="ARBA" id="ARBA00022737"/>
    </source>
</evidence>
<dbReference type="Pfam" id="PF13812">
    <property type="entry name" value="PPR_3"/>
    <property type="match status" value="1"/>
</dbReference>
<dbReference type="Proteomes" id="UP001190926">
    <property type="component" value="Unassembled WGS sequence"/>
</dbReference>
<dbReference type="Gene3D" id="1.25.40.10">
    <property type="entry name" value="Tetratricopeptide repeat domain"/>
    <property type="match status" value="4"/>
</dbReference>
<dbReference type="PANTHER" id="PTHR46935:SF2">
    <property type="entry name" value="PENTACOTRIPEPTIDE-REPEAT REGION OF PRORP DOMAIN-CONTAINING PROTEIN"/>
    <property type="match status" value="1"/>
</dbReference>
<feature type="compositionally biased region" description="Pro residues" evidence="3">
    <location>
        <begin position="13"/>
        <end position="23"/>
    </location>
</feature>
<evidence type="ECO:0000256" key="3">
    <source>
        <dbReference type="SAM" id="MobiDB-lite"/>
    </source>
</evidence>
<feature type="region of interest" description="Disordered" evidence="3">
    <location>
        <begin position="1"/>
        <end position="29"/>
    </location>
</feature>
<feature type="repeat" description="PPR" evidence="2">
    <location>
        <begin position="406"/>
        <end position="440"/>
    </location>
</feature>
<keyword evidence="5" id="KW-1185">Reference proteome</keyword>
<feature type="compositionally biased region" description="Polar residues" evidence="3">
    <location>
        <begin position="749"/>
        <end position="773"/>
    </location>
</feature>
<dbReference type="PANTHER" id="PTHR46935">
    <property type="entry name" value="OS01G0674700 PROTEIN"/>
    <property type="match status" value="1"/>
</dbReference>
<dbReference type="GO" id="GO:0009507">
    <property type="term" value="C:chloroplast"/>
    <property type="evidence" value="ECO:0007669"/>
    <property type="project" value="TreeGrafter"/>
</dbReference>
<evidence type="ECO:0000313" key="5">
    <source>
        <dbReference type="Proteomes" id="UP001190926"/>
    </source>
</evidence>
<accession>A0AAD4IZI5</accession>
<dbReference type="NCBIfam" id="TIGR00756">
    <property type="entry name" value="PPR"/>
    <property type="match status" value="1"/>
</dbReference>
<reference evidence="4 5" key="1">
    <citation type="journal article" date="2021" name="Nat. Commun.">
        <title>Incipient diploidization of the medicinal plant Perilla within 10,000 years.</title>
        <authorList>
            <person name="Zhang Y."/>
            <person name="Shen Q."/>
            <person name="Leng L."/>
            <person name="Zhang D."/>
            <person name="Chen S."/>
            <person name="Shi Y."/>
            <person name="Ning Z."/>
            <person name="Chen S."/>
        </authorList>
    </citation>
    <scope>NUCLEOTIDE SEQUENCE [LARGE SCALE GENOMIC DNA]</scope>
    <source>
        <strain evidence="5">cv. PC099</strain>
    </source>
</reference>
<organism evidence="4 5">
    <name type="scientific">Perilla frutescens var. hirtella</name>
    <name type="common">Perilla citriodora</name>
    <name type="synonym">Perilla setoyensis</name>
    <dbReference type="NCBI Taxonomy" id="608512"/>
    <lineage>
        <taxon>Eukaryota</taxon>
        <taxon>Viridiplantae</taxon>
        <taxon>Streptophyta</taxon>
        <taxon>Embryophyta</taxon>
        <taxon>Tracheophyta</taxon>
        <taxon>Spermatophyta</taxon>
        <taxon>Magnoliopsida</taxon>
        <taxon>eudicotyledons</taxon>
        <taxon>Gunneridae</taxon>
        <taxon>Pentapetalae</taxon>
        <taxon>asterids</taxon>
        <taxon>lamiids</taxon>
        <taxon>Lamiales</taxon>
        <taxon>Lamiaceae</taxon>
        <taxon>Nepetoideae</taxon>
        <taxon>Elsholtzieae</taxon>
        <taxon>Perilla</taxon>
    </lineage>
</organism>
<evidence type="ECO:0000313" key="4">
    <source>
        <dbReference type="EMBL" id="KAH6824443.1"/>
    </source>
</evidence>
<feature type="region of interest" description="Disordered" evidence="3">
    <location>
        <begin position="749"/>
        <end position="795"/>
    </location>
</feature>
<dbReference type="GO" id="GO:0009658">
    <property type="term" value="P:chloroplast organization"/>
    <property type="evidence" value="ECO:0007669"/>
    <property type="project" value="InterPro"/>
</dbReference>
<dbReference type="EMBL" id="SDAM02000323">
    <property type="protein sequence ID" value="KAH6824443.1"/>
    <property type="molecule type" value="Genomic_DNA"/>
</dbReference>
<dbReference type="Pfam" id="PF01535">
    <property type="entry name" value="PPR"/>
    <property type="match status" value="3"/>
</dbReference>
<dbReference type="AlphaFoldDB" id="A0AAD4IZI5"/>
<keyword evidence="1" id="KW-0677">Repeat</keyword>
<name>A0AAD4IZI5_PERFH</name>